<dbReference type="GO" id="GO:0004563">
    <property type="term" value="F:beta-N-acetylhexosaminidase activity"/>
    <property type="evidence" value="ECO:0007669"/>
    <property type="project" value="UniProtKB-EC"/>
</dbReference>
<reference evidence="7 8" key="1">
    <citation type="submission" date="2019-10" db="EMBL/GenBank/DDBJ databases">
        <title>Epibacterium sp. nov., isolated from seawater.</title>
        <authorList>
            <person name="Zhang X."/>
            <person name="Li N."/>
        </authorList>
    </citation>
    <scope>NUCLEOTIDE SEQUENCE [LARGE SCALE GENOMIC DNA]</scope>
    <source>
        <strain evidence="7 8">SM1969</strain>
    </source>
</reference>
<keyword evidence="4" id="KW-0378">Hydrolase</keyword>
<dbReference type="Proteomes" id="UP000436694">
    <property type="component" value="Unassembled WGS sequence"/>
</dbReference>
<dbReference type="EMBL" id="WIXK01000001">
    <property type="protein sequence ID" value="MQY41214.1"/>
    <property type="molecule type" value="Genomic_DNA"/>
</dbReference>
<dbReference type="Pfam" id="PF00933">
    <property type="entry name" value="Glyco_hydro_3"/>
    <property type="match status" value="1"/>
</dbReference>
<evidence type="ECO:0000256" key="4">
    <source>
        <dbReference type="ARBA" id="ARBA00022801"/>
    </source>
</evidence>
<dbReference type="EC" id="3.2.1.52" evidence="3"/>
<comment type="similarity">
    <text evidence="2">Belongs to the glycosyl hydrolase 3 family.</text>
</comment>
<dbReference type="GO" id="GO:0005975">
    <property type="term" value="P:carbohydrate metabolic process"/>
    <property type="evidence" value="ECO:0007669"/>
    <property type="project" value="InterPro"/>
</dbReference>
<dbReference type="GO" id="GO:0009254">
    <property type="term" value="P:peptidoglycan turnover"/>
    <property type="evidence" value="ECO:0007669"/>
    <property type="project" value="TreeGrafter"/>
</dbReference>
<protein>
    <recommendedName>
        <fullName evidence="3">beta-N-acetylhexosaminidase</fullName>
        <ecNumber evidence="3">3.2.1.52</ecNumber>
    </recommendedName>
</protein>
<evidence type="ECO:0000313" key="8">
    <source>
        <dbReference type="Proteomes" id="UP000436694"/>
    </source>
</evidence>
<dbReference type="InterPro" id="IPR050226">
    <property type="entry name" value="NagZ_Beta-hexosaminidase"/>
</dbReference>
<dbReference type="PANTHER" id="PTHR30480">
    <property type="entry name" value="BETA-HEXOSAMINIDASE-RELATED"/>
    <property type="match status" value="1"/>
</dbReference>
<dbReference type="PANTHER" id="PTHR30480:SF13">
    <property type="entry name" value="BETA-HEXOSAMINIDASE"/>
    <property type="match status" value="1"/>
</dbReference>
<keyword evidence="5" id="KW-0326">Glycosidase</keyword>
<accession>A0A844AS64</accession>
<evidence type="ECO:0000256" key="2">
    <source>
        <dbReference type="ARBA" id="ARBA00005336"/>
    </source>
</evidence>
<dbReference type="InterPro" id="IPR036962">
    <property type="entry name" value="Glyco_hydro_3_N_sf"/>
</dbReference>
<sequence>MRFGATILDAEGTRLNADEKALFSDVKPFGFILFARNVESGDQLRALCDDFREAAGHDCLITIDQEGGRVQRICPPLARQWQPPLDHVRLSGKSAQRSMYLRYRLIAEELRSFGIDSNCAPLADIASEATHPFLQNRCYATDLDTVVEVSRATAFGHLDGGILPIVKHMPGHGRAVSDSHFEPPQVDTDLETLRETDFAAFRRLSDLPLAMTGHVVFTDIDDKPATLSSKVNQIIRDDIGFGGLLMTDDSSMKALSGSPSDISKGALKAGCDLVLYCNADLKTRAEVAEAAGELSPRGQERAERALSLRKTPAPLDIQAAEDELSALMSGQVYG</sequence>
<evidence type="ECO:0000313" key="7">
    <source>
        <dbReference type="EMBL" id="MQY41214.1"/>
    </source>
</evidence>
<dbReference type="PROSITE" id="PS00775">
    <property type="entry name" value="GLYCOSYL_HYDROL_F3"/>
    <property type="match status" value="1"/>
</dbReference>
<evidence type="ECO:0000256" key="1">
    <source>
        <dbReference type="ARBA" id="ARBA00001231"/>
    </source>
</evidence>
<evidence type="ECO:0000259" key="6">
    <source>
        <dbReference type="Pfam" id="PF00933"/>
    </source>
</evidence>
<dbReference type="SUPFAM" id="SSF51445">
    <property type="entry name" value="(Trans)glycosidases"/>
    <property type="match status" value="1"/>
</dbReference>
<dbReference type="Gene3D" id="3.20.20.300">
    <property type="entry name" value="Glycoside hydrolase, family 3, N-terminal domain"/>
    <property type="match status" value="1"/>
</dbReference>
<name>A0A844AS64_9RHOB</name>
<dbReference type="InterPro" id="IPR001764">
    <property type="entry name" value="Glyco_hydro_3_N"/>
</dbReference>
<evidence type="ECO:0000256" key="5">
    <source>
        <dbReference type="ARBA" id="ARBA00023295"/>
    </source>
</evidence>
<comment type="caution">
    <text evidence="7">The sequence shown here is derived from an EMBL/GenBank/DDBJ whole genome shotgun (WGS) entry which is preliminary data.</text>
</comment>
<proteinExistence type="inferred from homology"/>
<dbReference type="InterPro" id="IPR017853">
    <property type="entry name" value="GH"/>
</dbReference>
<dbReference type="AlphaFoldDB" id="A0A844AS64"/>
<evidence type="ECO:0000256" key="3">
    <source>
        <dbReference type="ARBA" id="ARBA00012663"/>
    </source>
</evidence>
<organism evidence="7 8">
    <name type="scientific">Tritonibacter aquimaris</name>
    <dbReference type="NCBI Taxonomy" id="2663379"/>
    <lineage>
        <taxon>Bacteria</taxon>
        <taxon>Pseudomonadati</taxon>
        <taxon>Pseudomonadota</taxon>
        <taxon>Alphaproteobacteria</taxon>
        <taxon>Rhodobacterales</taxon>
        <taxon>Paracoccaceae</taxon>
        <taxon>Tritonibacter</taxon>
    </lineage>
</organism>
<dbReference type="RefSeq" id="WP_153545132.1">
    <property type="nucleotide sequence ID" value="NZ_WIXK01000001.1"/>
</dbReference>
<gene>
    <name evidence="7" type="ORF">GG681_01035</name>
</gene>
<comment type="catalytic activity">
    <reaction evidence="1">
        <text>Hydrolysis of terminal non-reducing N-acetyl-D-hexosamine residues in N-acetyl-beta-D-hexosaminides.</text>
        <dbReference type="EC" id="3.2.1.52"/>
    </reaction>
</comment>
<keyword evidence="8" id="KW-1185">Reference proteome</keyword>
<feature type="domain" description="Glycoside hydrolase family 3 N-terminal" evidence="6">
    <location>
        <begin position="14"/>
        <end position="294"/>
    </location>
</feature>
<dbReference type="InterPro" id="IPR019800">
    <property type="entry name" value="Glyco_hydro_3_AS"/>
</dbReference>